<gene>
    <name evidence="1" type="ORF">F5147DRAFT_590319</name>
</gene>
<evidence type="ECO:0000313" key="2">
    <source>
        <dbReference type="Proteomes" id="UP000823399"/>
    </source>
</evidence>
<protein>
    <submittedName>
        <fullName evidence="1">Uncharacterized protein</fullName>
    </submittedName>
</protein>
<proteinExistence type="predicted"/>
<sequence>VCAVCLGRTSHNFIECTAVRLWDSSFPAVATRVNKQLLLRSSDKPLCVDWQRARGCSSHSHGERHVCSGCLSTSHGAQLCPHAQTTASSHTI</sequence>
<dbReference type="RefSeq" id="XP_041284320.1">
    <property type="nucleotide sequence ID" value="XM_041432169.1"/>
</dbReference>
<accession>A0A9P7JKX4</accession>
<feature type="non-terminal residue" evidence="1">
    <location>
        <position position="1"/>
    </location>
</feature>
<evidence type="ECO:0000313" key="1">
    <source>
        <dbReference type="EMBL" id="KAG2082664.1"/>
    </source>
</evidence>
<organism evidence="1 2">
    <name type="scientific">Suillus discolor</name>
    <dbReference type="NCBI Taxonomy" id="1912936"/>
    <lineage>
        <taxon>Eukaryota</taxon>
        <taxon>Fungi</taxon>
        <taxon>Dikarya</taxon>
        <taxon>Basidiomycota</taxon>
        <taxon>Agaricomycotina</taxon>
        <taxon>Agaricomycetes</taxon>
        <taxon>Agaricomycetidae</taxon>
        <taxon>Boletales</taxon>
        <taxon>Suillineae</taxon>
        <taxon>Suillaceae</taxon>
        <taxon>Suillus</taxon>
    </lineage>
</organism>
<dbReference type="OrthoDB" id="2158839at2759"/>
<comment type="caution">
    <text evidence="1">The sequence shown here is derived from an EMBL/GenBank/DDBJ whole genome shotgun (WGS) entry which is preliminary data.</text>
</comment>
<reference evidence="1" key="1">
    <citation type="journal article" date="2020" name="New Phytol.">
        <title>Comparative genomics reveals dynamic genome evolution in host specialist ectomycorrhizal fungi.</title>
        <authorList>
            <person name="Lofgren L.A."/>
            <person name="Nguyen N.H."/>
            <person name="Vilgalys R."/>
            <person name="Ruytinx J."/>
            <person name="Liao H.L."/>
            <person name="Branco S."/>
            <person name="Kuo A."/>
            <person name="LaButti K."/>
            <person name="Lipzen A."/>
            <person name="Andreopoulos W."/>
            <person name="Pangilinan J."/>
            <person name="Riley R."/>
            <person name="Hundley H."/>
            <person name="Na H."/>
            <person name="Barry K."/>
            <person name="Grigoriev I.V."/>
            <person name="Stajich J.E."/>
            <person name="Kennedy P.G."/>
        </authorList>
    </citation>
    <scope>NUCLEOTIDE SEQUENCE</scope>
    <source>
        <strain evidence="1">FC423</strain>
    </source>
</reference>
<dbReference type="Proteomes" id="UP000823399">
    <property type="component" value="Unassembled WGS sequence"/>
</dbReference>
<keyword evidence="2" id="KW-1185">Reference proteome</keyword>
<name>A0A9P7JKX4_9AGAM</name>
<dbReference type="GeneID" id="64694428"/>
<dbReference type="AlphaFoldDB" id="A0A9P7JKX4"/>
<dbReference type="EMBL" id="JABBWM010000322">
    <property type="protein sequence ID" value="KAG2082664.1"/>
    <property type="molecule type" value="Genomic_DNA"/>
</dbReference>